<gene>
    <name evidence="8" type="ORF">S06H3_65247</name>
</gene>
<organism evidence="8">
    <name type="scientific">marine sediment metagenome</name>
    <dbReference type="NCBI Taxonomy" id="412755"/>
    <lineage>
        <taxon>unclassified sequences</taxon>
        <taxon>metagenomes</taxon>
        <taxon>ecological metagenomes</taxon>
    </lineage>
</organism>
<dbReference type="GO" id="GO:0016787">
    <property type="term" value="F:hydrolase activity"/>
    <property type="evidence" value="ECO:0007669"/>
    <property type="project" value="UniProtKB-KW"/>
</dbReference>
<accession>X1SG74</accession>
<evidence type="ECO:0000256" key="1">
    <source>
        <dbReference type="ARBA" id="ARBA00007484"/>
    </source>
</evidence>
<evidence type="ECO:0000259" key="7">
    <source>
        <dbReference type="Pfam" id="PF00717"/>
    </source>
</evidence>
<evidence type="ECO:0000256" key="3">
    <source>
        <dbReference type="ARBA" id="ARBA00022801"/>
    </source>
</evidence>
<keyword evidence="6" id="KW-0742">SOS response</keyword>
<dbReference type="InterPro" id="IPR050077">
    <property type="entry name" value="LexA_repressor"/>
</dbReference>
<dbReference type="CDD" id="cd06529">
    <property type="entry name" value="S24_LexA-like"/>
    <property type="match status" value="1"/>
</dbReference>
<keyword evidence="3" id="KW-0378">Hydrolase</keyword>
<dbReference type="GO" id="GO:0003677">
    <property type="term" value="F:DNA binding"/>
    <property type="evidence" value="ECO:0007669"/>
    <property type="project" value="InterPro"/>
</dbReference>
<dbReference type="InterPro" id="IPR039418">
    <property type="entry name" value="LexA-like"/>
</dbReference>
<sequence>PIVGRVAAGLPELAFEEIEGYFNPSNWRGCFILRVKGDSMINAHIYDGDMVVVKPGKGALNNDIIVALLEDETTVKRLKKIGNSFVLKPENNAYSVIKG</sequence>
<feature type="non-terminal residue" evidence="8">
    <location>
        <position position="1"/>
    </location>
</feature>
<feature type="non-terminal residue" evidence="8">
    <location>
        <position position="99"/>
    </location>
</feature>
<feature type="domain" description="Peptidase S24/S26A/S26B/S26C" evidence="7">
    <location>
        <begin position="1"/>
        <end position="97"/>
    </location>
</feature>
<keyword evidence="2" id="KW-0227">DNA damage</keyword>
<dbReference type="InterPro" id="IPR015927">
    <property type="entry name" value="Peptidase_S24_S26A/B/C"/>
</dbReference>
<evidence type="ECO:0000313" key="8">
    <source>
        <dbReference type="EMBL" id="GAI66784.1"/>
    </source>
</evidence>
<dbReference type="PRINTS" id="PR00726">
    <property type="entry name" value="LEXASERPTASE"/>
</dbReference>
<dbReference type="GO" id="GO:0006355">
    <property type="term" value="P:regulation of DNA-templated transcription"/>
    <property type="evidence" value="ECO:0007669"/>
    <property type="project" value="InterPro"/>
</dbReference>
<keyword evidence="5" id="KW-0234">DNA repair</keyword>
<dbReference type="PANTHER" id="PTHR33516:SF2">
    <property type="entry name" value="LEXA REPRESSOR-RELATED"/>
    <property type="match status" value="1"/>
</dbReference>
<dbReference type="InterPro" id="IPR006197">
    <property type="entry name" value="Peptidase_S24_LexA"/>
</dbReference>
<dbReference type="GO" id="GO:0009432">
    <property type="term" value="P:SOS response"/>
    <property type="evidence" value="ECO:0007669"/>
    <property type="project" value="UniProtKB-KW"/>
</dbReference>
<evidence type="ECO:0000256" key="2">
    <source>
        <dbReference type="ARBA" id="ARBA00022763"/>
    </source>
</evidence>
<dbReference type="PANTHER" id="PTHR33516">
    <property type="entry name" value="LEXA REPRESSOR"/>
    <property type="match status" value="1"/>
</dbReference>
<reference evidence="8" key="1">
    <citation type="journal article" date="2014" name="Front. Microbiol.">
        <title>High frequency of phylogenetically diverse reductive dehalogenase-homologous genes in deep subseafloor sedimentary metagenomes.</title>
        <authorList>
            <person name="Kawai M."/>
            <person name="Futagami T."/>
            <person name="Toyoda A."/>
            <person name="Takaki Y."/>
            <person name="Nishi S."/>
            <person name="Hori S."/>
            <person name="Arai W."/>
            <person name="Tsubouchi T."/>
            <person name="Morono Y."/>
            <person name="Uchiyama I."/>
            <person name="Ito T."/>
            <person name="Fujiyama A."/>
            <person name="Inagaki F."/>
            <person name="Takami H."/>
        </authorList>
    </citation>
    <scope>NUCLEOTIDE SEQUENCE</scope>
    <source>
        <strain evidence="8">Expedition CK06-06</strain>
    </source>
</reference>
<name>X1SG74_9ZZZZ</name>
<evidence type="ECO:0000256" key="4">
    <source>
        <dbReference type="ARBA" id="ARBA00022813"/>
    </source>
</evidence>
<dbReference type="Gene3D" id="2.10.109.10">
    <property type="entry name" value="Umud Fragment, subunit A"/>
    <property type="match status" value="1"/>
</dbReference>
<proteinExistence type="inferred from homology"/>
<evidence type="ECO:0000256" key="5">
    <source>
        <dbReference type="ARBA" id="ARBA00023204"/>
    </source>
</evidence>
<dbReference type="SUPFAM" id="SSF51306">
    <property type="entry name" value="LexA/Signal peptidase"/>
    <property type="match status" value="1"/>
</dbReference>
<keyword evidence="4" id="KW-0068">Autocatalytic cleavage</keyword>
<dbReference type="AlphaFoldDB" id="X1SG74"/>
<dbReference type="GO" id="GO:0006281">
    <property type="term" value="P:DNA repair"/>
    <property type="evidence" value="ECO:0007669"/>
    <property type="project" value="UniProtKB-KW"/>
</dbReference>
<comment type="similarity">
    <text evidence="1">Belongs to the peptidase S24 family.</text>
</comment>
<dbReference type="InterPro" id="IPR036286">
    <property type="entry name" value="LexA/Signal_pep-like_sf"/>
</dbReference>
<evidence type="ECO:0000256" key="6">
    <source>
        <dbReference type="ARBA" id="ARBA00023236"/>
    </source>
</evidence>
<comment type="caution">
    <text evidence="8">The sequence shown here is derived from an EMBL/GenBank/DDBJ whole genome shotgun (WGS) entry which is preliminary data.</text>
</comment>
<protein>
    <recommendedName>
        <fullName evidence="7">Peptidase S24/S26A/S26B/S26C domain-containing protein</fullName>
    </recommendedName>
</protein>
<dbReference type="EMBL" id="BARV01043860">
    <property type="protein sequence ID" value="GAI66784.1"/>
    <property type="molecule type" value="Genomic_DNA"/>
</dbReference>
<dbReference type="Pfam" id="PF00717">
    <property type="entry name" value="Peptidase_S24"/>
    <property type="match status" value="1"/>
</dbReference>